<evidence type="ECO:0000256" key="1">
    <source>
        <dbReference type="SAM" id="MobiDB-lite"/>
    </source>
</evidence>
<evidence type="ECO:0000256" key="3">
    <source>
        <dbReference type="SAM" id="SignalP"/>
    </source>
</evidence>
<dbReference type="AlphaFoldDB" id="A0A521B650"/>
<reference evidence="4 5" key="1">
    <citation type="submission" date="2017-05" db="EMBL/GenBank/DDBJ databases">
        <authorList>
            <person name="Varghese N."/>
            <person name="Submissions S."/>
        </authorList>
    </citation>
    <scope>NUCLEOTIDE SEQUENCE [LARGE SCALE GENOMIC DNA]</scope>
    <source>
        <strain evidence="4 5">DSM 27040</strain>
    </source>
</reference>
<gene>
    <name evidence="4" type="ORF">SAMN06265379_101734</name>
</gene>
<evidence type="ECO:0000256" key="2">
    <source>
        <dbReference type="SAM" id="Phobius"/>
    </source>
</evidence>
<keyword evidence="2" id="KW-0812">Transmembrane</keyword>
<feature type="transmembrane region" description="Helical" evidence="2">
    <location>
        <begin position="174"/>
        <end position="194"/>
    </location>
</feature>
<dbReference type="EMBL" id="FXTB01000001">
    <property type="protein sequence ID" value="SMO42491.1"/>
    <property type="molecule type" value="Genomic_DNA"/>
</dbReference>
<name>A0A521B650_SACCC</name>
<keyword evidence="2" id="KW-1133">Transmembrane helix</keyword>
<keyword evidence="2" id="KW-0472">Membrane</keyword>
<feature type="signal peptide" evidence="3">
    <location>
        <begin position="1"/>
        <end position="33"/>
    </location>
</feature>
<keyword evidence="5" id="KW-1185">Reference proteome</keyword>
<evidence type="ECO:0000313" key="4">
    <source>
        <dbReference type="EMBL" id="SMO42491.1"/>
    </source>
</evidence>
<keyword evidence="3" id="KW-0732">Signal</keyword>
<feature type="chain" id="PRO_5022239145" description="Oxygen tolerance" evidence="3">
    <location>
        <begin position="34"/>
        <end position="349"/>
    </location>
</feature>
<accession>A0A521B650</accession>
<sequence>MSGMVILNTMKRFGLKISFVAMLLSAMSFAMQAQQVNVTATLDSTMIVIGGQIDLKLEVSQPEGLIVNFPFFTDTITKNIEIVDKGGVDSMKIDNNRLVLSQLYRITSFDSGLHYIPPIQIEVIQQEAKNIASSNALSLMVVNPFKEVNPEKGVMDIKGPQEAPFKLSEVLHYIYLYGGIAIALALLIWLFLYLRNKHTKGGLSLIKAKPEEPAHIIALRELDKIKASKLWEHNRVKEFYTQVSDTIRNYIEKRYEKPAMEQTSQEIFDSLSKLEIGPKSMEQLKQVLELADLVKFAKFTPLPDENGISLMNAYFFVNQTKKEEIKPLEEEKEEMLAKEAETSITVSDK</sequence>
<organism evidence="4 5">
    <name type="scientific">Saccharicrinis carchari</name>
    <dbReference type="NCBI Taxonomy" id="1168039"/>
    <lineage>
        <taxon>Bacteria</taxon>
        <taxon>Pseudomonadati</taxon>
        <taxon>Bacteroidota</taxon>
        <taxon>Bacteroidia</taxon>
        <taxon>Marinilabiliales</taxon>
        <taxon>Marinilabiliaceae</taxon>
        <taxon>Saccharicrinis</taxon>
    </lineage>
</organism>
<evidence type="ECO:0008006" key="6">
    <source>
        <dbReference type="Google" id="ProtNLM"/>
    </source>
</evidence>
<protein>
    <recommendedName>
        <fullName evidence="6">Oxygen tolerance</fullName>
    </recommendedName>
</protein>
<evidence type="ECO:0000313" key="5">
    <source>
        <dbReference type="Proteomes" id="UP000319040"/>
    </source>
</evidence>
<feature type="region of interest" description="Disordered" evidence="1">
    <location>
        <begin position="329"/>
        <end position="349"/>
    </location>
</feature>
<dbReference type="RefSeq" id="WP_246095423.1">
    <property type="nucleotide sequence ID" value="NZ_FXTB01000001.1"/>
</dbReference>
<dbReference type="Proteomes" id="UP000319040">
    <property type="component" value="Unassembled WGS sequence"/>
</dbReference>
<proteinExistence type="predicted"/>